<name>A0A644TAT2_9ZZZZ</name>
<protein>
    <submittedName>
        <fullName evidence="1">Uncharacterized protein</fullName>
    </submittedName>
</protein>
<reference evidence="1" key="1">
    <citation type="submission" date="2019-08" db="EMBL/GenBank/DDBJ databases">
        <authorList>
            <person name="Kucharzyk K."/>
            <person name="Murdoch R.W."/>
            <person name="Higgins S."/>
            <person name="Loffler F."/>
        </authorList>
    </citation>
    <scope>NUCLEOTIDE SEQUENCE</scope>
</reference>
<organism evidence="1">
    <name type="scientific">bioreactor metagenome</name>
    <dbReference type="NCBI Taxonomy" id="1076179"/>
    <lineage>
        <taxon>unclassified sequences</taxon>
        <taxon>metagenomes</taxon>
        <taxon>ecological metagenomes</taxon>
    </lineage>
</organism>
<evidence type="ECO:0000313" key="1">
    <source>
        <dbReference type="EMBL" id="MPL64036.1"/>
    </source>
</evidence>
<gene>
    <name evidence="1" type="ORF">SDC9_09685</name>
</gene>
<sequence>MKNLLYILIFTTLQVNAQSKLGINTSEPTHELDVNGTMRVRNLANTQPYVSSDLLVWAENGVLKTTDKGKVFPTIPTQTGTLISDGNKVMVAQEFEIQMNNDQSFTSITPTVISNLNVEILDNLQEIGLFGFQNGTFQTNETGYYSVFFNLQVNNTTNNNPVFGIWDDSANTWVTATNDYYSAAITDPNYSALRLQSYTLYTSVKLTANKTYSVRAKTNGGTITIKKLSAGSTGEGPVTQLSIRRIY</sequence>
<accession>A0A644TAT2</accession>
<comment type="caution">
    <text evidence="1">The sequence shown here is derived from an EMBL/GenBank/DDBJ whole genome shotgun (WGS) entry which is preliminary data.</text>
</comment>
<dbReference type="AlphaFoldDB" id="A0A644TAT2"/>
<proteinExistence type="predicted"/>
<dbReference type="EMBL" id="VSSQ01000023">
    <property type="protein sequence ID" value="MPL64036.1"/>
    <property type="molecule type" value="Genomic_DNA"/>
</dbReference>